<gene>
    <name evidence="3" type="ORF">Daura_41125</name>
</gene>
<name>A0A9Q9IF88_9ACTN</name>
<feature type="transmembrane region" description="Helical" evidence="1">
    <location>
        <begin position="139"/>
        <end position="160"/>
    </location>
</feature>
<keyword evidence="1" id="KW-1133">Transmembrane helix</keyword>
<dbReference type="InterPro" id="IPR036938">
    <property type="entry name" value="PAP2/HPO_sf"/>
</dbReference>
<organism evidence="3 4">
    <name type="scientific">Dactylosporangium aurantiacum</name>
    <dbReference type="NCBI Taxonomy" id="35754"/>
    <lineage>
        <taxon>Bacteria</taxon>
        <taxon>Bacillati</taxon>
        <taxon>Actinomycetota</taxon>
        <taxon>Actinomycetes</taxon>
        <taxon>Micromonosporales</taxon>
        <taxon>Micromonosporaceae</taxon>
        <taxon>Dactylosporangium</taxon>
    </lineage>
</organism>
<feature type="transmembrane region" description="Helical" evidence="1">
    <location>
        <begin position="205"/>
        <end position="227"/>
    </location>
</feature>
<feature type="domain" description="Phosphatidic acid phosphatase type 2/haloperoxidase" evidence="2">
    <location>
        <begin position="163"/>
        <end position="224"/>
    </location>
</feature>
<dbReference type="OrthoDB" id="4935320at2"/>
<accession>A0A9Q9IF88</accession>
<evidence type="ECO:0000256" key="1">
    <source>
        <dbReference type="SAM" id="Phobius"/>
    </source>
</evidence>
<dbReference type="Proteomes" id="UP001058003">
    <property type="component" value="Chromosome"/>
</dbReference>
<feature type="transmembrane region" description="Helical" evidence="1">
    <location>
        <begin position="114"/>
        <end position="133"/>
    </location>
</feature>
<evidence type="ECO:0000259" key="2">
    <source>
        <dbReference type="Pfam" id="PF01569"/>
    </source>
</evidence>
<proteinExistence type="predicted"/>
<keyword evidence="1" id="KW-0472">Membrane</keyword>
<evidence type="ECO:0000313" key="4">
    <source>
        <dbReference type="Proteomes" id="UP001058003"/>
    </source>
</evidence>
<dbReference type="Gene3D" id="1.20.144.10">
    <property type="entry name" value="Phosphatidic acid phosphatase type 2/haloperoxidase"/>
    <property type="match status" value="1"/>
</dbReference>
<dbReference type="InterPro" id="IPR000326">
    <property type="entry name" value="PAP2/HPO"/>
</dbReference>
<dbReference type="SUPFAM" id="SSF48317">
    <property type="entry name" value="Acid phosphatase/Vanadium-dependent haloperoxidase"/>
    <property type="match status" value="1"/>
</dbReference>
<evidence type="ECO:0000313" key="3">
    <source>
        <dbReference type="EMBL" id="UWZ52942.1"/>
    </source>
</evidence>
<reference evidence="3" key="1">
    <citation type="submission" date="2021-04" db="EMBL/GenBank/DDBJ databases">
        <title>Dactylosporangium aurantiacum NRRL B-8018 full assembly.</title>
        <authorList>
            <person name="Hartkoorn R.C."/>
            <person name="Beaudoing E."/>
            <person name="Hot D."/>
        </authorList>
    </citation>
    <scope>NUCLEOTIDE SEQUENCE</scope>
    <source>
        <strain evidence="3">NRRL B-8018</strain>
    </source>
</reference>
<feature type="transmembrane region" description="Helical" evidence="1">
    <location>
        <begin position="73"/>
        <end position="93"/>
    </location>
</feature>
<keyword evidence="4" id="KW-1185">Reference proteome</keyword>
<keyword evidence="1" id="KW-0812">Transmembrane</keyword>
<dbReference type="EMBL" id="CP073767">
    <property type="protein sequence ID" value="UWZ52942.1"/>
    <property type="molecule type" value="Genomic_DNA"/>
</dbReference>
<dbReference type="Pfam" id="PF01569">
    <property type="entry name" value="PAP2"/>
    <property type="match status" value="1"/>
</dbReference>
<dbReference type="KEGG" id="daur:Daura_41125"/>
<sequence length="228" mass="23719">MCSYGGVHRPAPLPVPGVPAWPRRAGRDRRGYRTAVITQRLARAVTELLAPAVLVSVLLVLLAVHGAPSVARGLLLGVVAALFESVLPFLYILRGVRRGDLTDHHVGDHRQRRGPLLVGLASVTVGFVVLLGLHAQRELLAAVVAGGVGLVVAAVVNHWWKMSIHTAVAAGALVILVLVYGWPLAATAPLVAAVGWSRVALKDHTVPQVVVGALVGAAVAGGVFAGLR</sequence>
<feature type="transmembrane region" description="Helical" evidence="1">
    <location>
        <begin position="167"/>
        <end position="185"/>
    </location>
</feature>
<protein>
    <submittedName>
        <fullName evidence="3">Phosphatase PAP2 family protein</fullName>
    </submittedName>
</protein>
<dbReference type="AlphaFoldDB" id="A0A9Q9IF88"/>
<feature type="transmembrane region" description="Helical" evidence="1">
    <location>
        <begin position="48"/>
        <end position="67"/>
    </location>
</feature>